<dbReference type="HOGENOM" id="CLU_2209611_0_0_1"/>
<dbReference type="AlphaFoldDB" id="G2Y3J2"/>
<keyword evidence="1" id="KW-0812">Transmembrane</keyword>
<keyword evidence="1" id="KW-1133">Transmembrane helix</keyword>
<evidence type="ECO:0000256" key="1">
    <source>
        <dbReference type="SAM" id="Phobius"/>
    </source>
</evidence>
<protein>
    <submittedName>
        <fullName evidence="2">Uncharacterized protein</fullName>
    </submittedName>
</protein>
<dbReference type="InParanoid" id="G2Y3J2"/>
<feature type="transmembrane region" description="Helical" evidence="1">
    <location>
        <begin position="20"/>
        <end position="35"/>
    </location>
</feature>
<gene>
    <name evidence="2" type="ORF">BofuT4_P003910.1</name>
</gene>
<keyword evidence="1" id="KW-0472">Membrane</keyword>
<sequence length="107" mass="12109">MTSKFGPPAYLGSMIEADQSIYIMFTIQILYWNYLKKSTKVREILNQKRKADLGARDTTEIEILAPGERKNGKVAAKVALELVKEVLEVVRNRAQSVPKLPQETSNE</sequence>
<dbReference type="Proteomes" id="UP000008177">
    <property type="component" value="Unplaced contigs"/>
</dbReference>
<name>G2Y3J2_BOTF4</name>
<reference evidence="3" key="1">
    <citation type="journal article" date="2011" name="PLoS Genet.">
        <title>Genomic analysis of the necrotrophic fungal pathogens Sclerotinia sclerotiorum and Botrytis cinerea.</title>
        <authorList>
            <person name="Amselem J."/>
            <person name="Cuomo C.A."/>
            <person name="van Kan J.A."/>
            <person name="Viaud M."/>
            <person name="Benito E.P."/>
            <person name="Couloux A."/>
            <person name="Coutinho P.M."/>
            <person name="de Vries R.P."/>
            <person name="Dyer P.S."/>
            <person name="Fillinger S."/>
            <person name="Fournier E."/>
            <person name="Gout L."/>
            <person name="Hahn M."/>
            <person name="Kohn L."/>
            <person name="Lapalu N."/>
            <person name="Plummer K.M."/>
            <person name="Pradier J.M."/>
            <person name="Quevillon E."/>
            <person name="Sharon A."/>
            <person name="Simon A."/>
            <person name="ten Have A."/>
            <person name="Tudzynski B."/>
            <person name="Tudzynski P."/>
            <person name="Wincker P."/>
            <person name="Andrew M."/>
            <person name="Anthouard V."/>
            <person name="Beever R.E."/>
            <person name="Beffa R."/>
            <person name="Benoit I."/>
            <person name="Bouzid O."/>
            <person name="Brault B."/>
            <person name="Chen Z."/>
            <person name="Choquer M."/>
            <person name="Collemare J."/>
            <person name="Cotton P."/>
            <person name="Danchin E.G."/>
            <person name="Da Silva C."/>
            <person name="Gautier A."/>
            <person name="Giraud C."/>
            <person name="Giraud T."/>
            <person name="Gonzalez C."/>
            <person name="Grossetete S."/>
            <person name="Guldener U."/>
            <person name="Henrissat B."/>
            <person name="Howlett B.J."/>
            <person name="Kodira C."/>
            <person name="Kretschmer M."/>
            <person name="Lappartient A."/>
            <person name="Leroch M."/>
            <person name="Levis C."/>
            <person name="Mauceli E."/>
            <person name="Neuveglise C."/>
            <person name="Oeser B."/>
            <person name="Pearson M."/>
            <person name="Poulain J."/>
            <person name="Poussereau N."/>
            <person name="Quesneville H."/>
            <person name="Rascle C."/>
            <person name="Schumacher J."/>
            <person name="Segurens B."/>
            <person name="Sexton A."/>
            <person name="Silva E."/>
            <person name="Sirven C."/>
            <person name="Soanes D.M."/>
            <person name="Talbot N.J."/>
            <person name="Templeton M."/>
            <person name="Yandava C."/>
            <person name="Yarden O."/>
            <person name="Zeng Q."/>
            <person name="Rollins J.A."/>
            <person name="Lebrun M.H."/>
            <person name="Dickman M."/>
        </authorList>
    </citation>
    <scope>NUCLEOTIDE SEQUENCE [LARGE SCALE GENOMIC DNA]</scope>
    <source>
        <strain evidence="3">T4</strain>
    </source>
</reference>
<dbReference type="EMBL" id="FQ790286">
    <property type="protein sequence ID" value="CCD47232.1"/>
    <property type="molecule type" value="Genomic_DNA"/>
</dbReference>
<proteinExistence type="predicted"/>
<accession>G2Y3J2</accession>
<organism evidence="2 3">
    <name type="scientific">Botryotinia fuckeliana (strain T4)</name>
    <name type="common">Noble rot fungus</name>
    <name type="synonym">Botrytis cinerea</name>
    <dbReference type="NCBI Taxonomy" id="999810"/>
    <lineage>
        <taxon>Eukaryota</taxon>
        <taxon>Fungi</taxon>
        <taxon>Dikarya</taxon>
        <taxon>Ascomycota</taxon>
        <taxon>Pezizomycotina</taxon>
        <taxon>Leotiomycetes</taxon>
        <taxon>Helotiales</taxon>
        <taxon>Sclerotiniaceae</taxon>
        <taxon>Botrytis</taxon>
    </lineage>
</organism>
<evidence type="ECO:0000313" key="2">
    <source>
        <dbReference type="EMBL" id="CCD47232.1"/>
    </source>
</evidence>
<evidence type="ECO:0000313" key="3">
    <source>
        <dbReference type="Proteomes" id="UP000008177"/>
    </source>
</evidence>